<dbReference type="EMBL" id="JARAKH010000048">
    <property type="protein sequence ID" value="KAK8376875.1"/>
    <property type="molecule type" value="Genomic_DNA"/>
</dbReference>
<dbReference type="Proteomes" id="UP001487740">
    <property type="component" value="Unassembled WGS sequence"/>
</dbReference>
<comment type="caution">
    <text evidence="2">The sequence shown here is derived from an EMBL/GenBank/DDBJ whole genome shotgun (WGS) entry which is preliminary data.</text>
</comment>
<evidence type="ECO:0000313" key="2">
    <source>
        <dbReference type="EMBL" id="KAK8376875.1"/>
    </source>
</evidence>
<accession>A0AAW0SQ34</accession>
<keyword evidence="3" id="KW-1185">Reference proteome</keyword>
<evidence type="ECO:0000256" key="1">
    <source>
        <dbReference type="SAM" id="MobiDB-lite"/>
    </source>
</evidence>
<gene>
    <name evidence="2" type="ORF">O3P69_010070</name>
</gene>
<organism evidence="2 3">
    <name type="scientific">Scylla paramamosain</name>
    <name type="common">Mud crab</name>
    <dbReference type="NCBI Taxonomy" id="85552"/>
    <lineage>
        <taxon>Eukaryota</taxon>
        <taxon>Metazoa</taxon>
        <taxon>Ecdysozoa</taxon>
        <taxon>Arthropoda</taxon>
        <taxon>Crustacea</taxon>
        <taxon>Multicrustacea</taxon>
        <taxon>Malacostraca</taxon>
        <taxon>Eumalacostraca</taxon>
        <taxon>Eucarida</taxon>
        <taxon>Decapoda</taxon>
        <taxon>Pleocyemata</taxon>
        <taxon>Brachyura</taxon>
        <taxon>Eubrachyura</taxon>
        <taxon>Portunoidea</taxon>
        <taxon>Portunidae</taxon>
        <taxon>Portuninae</taxon>
        <taxon>Scylla</taxon>
    </lineage>
</organism>
<name>A0AAW0SQ34_SCYPA</name>
<proteinExistence type="predicted"/>
<feature type="region of interest" description="Disordered" evidence="1">
    <location>
        <begin position="1"/>
        <end position="39"/>
    </location>
</feature>
<protein>
    <submittedName>
        <fullName evidence="2">Uncharacterized protein</fullName>
    </submittedName>
</protein>
<reference evidence="2 3" key="1">
    <citation type="submission" date="2023-03" db="EMBL/GenBank/DDBJ databases">
        <title>High-quality genome of Scylla paramamosain provides insights in environmental adaptation.</title>
        <authorList>
            <person name="Zhang L."/>
        </authorList>
    </citation>
    <scope>NUCLEOTIDE SEQUENCE [LARGE SCALE GENOMIC DNA]</scope>
    <source>
        <strain evidence="2">LZ_2023a</strain>
        <tissue evidence="2">Muscle</tissue>
    </source>
</reference>
<dbReference type="AlphaFoldDB" id="A0AAW0SQ34"/>
<sequence>MDEGGERAREAETEKEGGREGGRVEEAREAEGEKGKEGRIRNSLSAPWSAAGICVVDNKKGWFVSCGVRDSYLFRLKDYGGINANFDFSKCAVVHRKVPSPTPASKVIGIEKTGLSHPPLAALPPSLPPFLPYFVLYA</sequence>
<evidence type="ECO:0000313" key="3">
    <source>
        <dbReference type="Proteomes" id="UP001487740"/>
    </source>
</evidence>